<sequence>MRNAFSPLQCVFPRCNALFPVATRFSPLQRVFPVATPLGHLPCPALSFRWDLLAGSPRHMFSSYINRSFSASTRFIACPF</sequence>
<proteinExistence type="predicted"/>
<evidence type="ECO:0000313" key="2">
    <source>
        <dbReference type="Proteomes" id="UP001141327"/>
    </source>
</evidence>
<organism evidence="1 2">
    <name type="scientific">Paratrimastix pyriformis</name>
    <dbReference type="NCBI Taxonomy" id="342808"/>
    <lineage>
        <taxon>Eukaryota</taxon>
        <taxon>Metamonada</taxon>
        <taxon>Preaxostyla</taxon>
        <taxon>Paratrimastigidae</taxon>
        <taxon>Paratrimastix</taxon>
    </lineage>
</organism>
<gene>
    <name evidence="1" type="ORF">PAPYR_13280</name>
</gene>
<reference evidence="1" key="1">
    <citation type="journal article" date="2022" name="bioRxiv">
        <title>Genomics of Preaxostyla Flagellates Illuminates Evolutionary Transitions and the Path Towards Mitochondrial Loss.</title>
        <authorList>
            <person name="Novak L.V.F."/>
            <person name="Treitli S.C."/>
            <person name="Pyrih J."/>
            <person name="Halakuc P."/>
            <person name="Pipaliya S.V."/>
            <person name="Vacek V."/>
            <person name="Brzon O."/>
            <person name="Soukal P."/>
            <person name="Eme L."/>
            <person name="Dacks J.B."/>
            <person name="Karnkowska A."/>
            <person name="Elias M."/>
            <person name="Hampl V."/>
        </authorList>
    </citation>
    <scope>NUCLEOTIDE SEQUENCE</scope>
    <source>
        <strain evidence="1">RCP-MX</strain>
    </source>
</reference>
<comment type="caution">
    <text evidence="1">The sequence shown here is derived from an EMBL/GenBank/DDBJ whole genome shotgun (WGS) entry which is preliminary data.</text>
</comment>
<accession>A0ABQ8U0G5</accession>
<evidence type="ECO:0000313" key="1">
    <source>
        <dbReference type="EMBL" id="KAJ4452531.1"/>
    </source>
</evidence>
<keyword evidence="2" id="KW-1185">Reference proteome</keyword>
<dbReference type="EMBL" id="JAPMOS010000467">
    <property type="protein sequence ID" value="KAJ4452531.1"/>
    <property type="molecule type" value="Genomic_DNA"/>
</dbReference>
<protein>
    <submittedName>
        <fullName evidence="1">Uncharacterized protein</fullName>
    </submittedName>
</protein>
<dbReference type="Proteomes" id="UP001141327">
    <property type="component" value="Unassembled WGS sequence"/>
</dbReference>
<name>A0ABQ8U0G5_9EUKA</name>